<dbReference type="AlphaFoldDB" id="X1RZ48"/>
<gene>
    <name evidence="1" type="ORF">S12H4_15127</name>
</gene>
<proteinExistence type="predicted"/>
<protein>
    <submittedName>
        <fullName evidence="1">Uncharacterized protein</fullName>
    </submittedName>
</protein>
<organism evidence="1">
    <name type="scientific">marine sediment metagenome</name>
    <dbReference type="NCBI Taxonomy" id="412755"/>
    <lineage>
        <taxon>unclassified sequences</taxon>
        <taxon>metagenomes</taxon>
        <taxon>ecological metagenomes</taxon>
    </lineage>
</organism>
<sequence>MPSPATAVSDWDADITAGNFYVRITNLETGKVIRRAVAVASSDTLSDIAAKIDGLTDADSTAALTASVASNKLRIQVNDTSKFRYDFLPTPMPELGALWSGGNTSTPAITGTYSGASNQEYTVTVVGGGEVGIDTGLTVEVRNGASELVTTLNVGNGYAAGDKGEFRP</sequence>
<evidence type="ECO:0000313" key="1">
    <source>
        <dbReference type="EMBL" id="GAI86037.1"/>
    </source>
</evidence>
<comment type="caution">
    <text evidence="1">The sequence shown here is derived from an EMBL/GenBank/DDBJ whole genome shotgun (WGS) entry which is preliminary data.</text>
</comment>
<reference evidence="1" key="1">
    <citation type="journal article" date="2014" name="Front. Microbiol.">
        <title>High frequency of phylogenetically diverse reductive dehalogenase-homologous genes in deep subseafloor sedimentary metagenomes.</title>
        <authorList>
            <person name="Kawai M."/>
            <person name="Futagami T."/>
            <person name="Toyoda A."/>
            <person name="Takaki Y."/>
            <person name="Nishi S."/>
            <person name="Hori S."/>
            <person name="Arai W."/>
            <person name="Tsubouchi T."/>
            <person name="Morono Y."/>
            <person name="Uchiyama I."/>
            <person name="Ito T."/>
            <person name="Fujiyama A."/>
            <person name="Inagaki F."/>
            <person name="Takami H."/>
        </authorList>
    </citation>
    <scope>NUCLEOTIDE SEQUENCE</scope>
    <source>
        <strain evidence="1">Expedition CK06-06</strain>
    </source>
</reference>
<accession>X1RZ48</accession>
<dbReference type="EMBL" id="BARW01007245">
    <property type="protein sequence ID" value="GAI86037.1"/>
    <property type="molecule type" value="Genomic_DNA"/>
</dbReference>
<name>X1RZ48_9ZZZZ</name>
<feature type="non-terminal residue" evidence="1">
    <location>
        <position position="168"/>
    </location>
</feature>